<evidence type="ECO:0000313" key="8">
    <source>
        <dbReference type="EMBL" id="KAJ7376709.1"/>
    </source>
</evidence>
<dbReference type="Proteomes" id="UP001163046">
    <property type="component" value="Unassembled WGS sequence"/>
</dbReference>
<feature type="chain" id="PRO_5040829672" description="Fibrinogen C-terminal domain-containing protein" evidence="5">
    <location>
        <begin position="18"/>
        <end position="262"/>
    </location>
</feature>
<dbReference type="NCBIfam" id="NF040941">
    <property type="entry name" value="GGGWT_bact"/>
    <property type="match status" value="1"/>
</dbReference>
<dbReference type="Gene3D" id="3.90.215.10">
    <property type="entry name" value="Gamma Fibrinogen, chain A, domain 1"/>
    <property type="match status" value="1"/>
</dbReference>
<proteinExistence type="predicted"/>
<dbReference type="InterPro" id="IPR036056">
    <property type="entry name" value="Fibrinogen-like_C"/>
</dbReference>
<name>A0A9X0CX58_9CNID</name>
<gene>
    <name evidence="8" type="ORF">OS493_033332</name>
</gene>
<dbReference type="EMBL" id="MU826393">
    <property type="protein sequence ID" value="KAJ7376709.1"/>
    <property type="molecule type" value="Genomic_DNA"/>
</dbReference>
<evidence type="ECO:0000256" key="2">
    <source>
        <dbReference type="ARBA" id="ARBA00022734"/>
    </source>
</evidence>
<dbReference type="Pfam" id="PF00024">
    <property type="entry name" value="PAN_1"/>
    <property type="match status" value="1"/>
</dbReference>
<dbReference type="SUPFAM" id="SSF56496">
    <property type="entry name" value="Fibrinogen C-terminal domain-like"/>
    <property type="match status" value="1"/>
</dbReference>
<dbReference type="GO" id="GO:0005581">
    <property type="term" value="C:collagen trimer"/>
    <property type="evidence" value="ECO:0007669"/>
    <property type="project" value="UniProtKB-KW"/>
</dbReference>
<dbReference type="SUPFAM" id="SSF57414">
    <property type="entry name" value="Hairpin loop containing domain-like"/>
    <property type="match status" value="1"/>
</dbReference>
<keyword evidence="5" id="KW-0732">Signal</keyword>
<organism evidence="8 9">
    <name type="scientific">Desmophyllum pertusum</name>
    <dbReference type="NCBI Taxonomy" id="174260"/>
    <lineage>
        <taxon>Eukaryota</taxon>
        <taxon>Metazoa</taxon>
        <taxon>Cnidaria</taxon>
        <taxon>Anthozoa</taxon>
        <taxon>Hexacorallia</taxon>
        <taxon>Scleractinia</taxon>
        <taxon>Caryophylliina</taxon>
        <taxon>Caryophylliidae</taxon>
        <taxon>Desmophyllum</taxon>
    </lineage>
</organism>
<reference evidence="8" key="1">
    <citation type="submission" date="2023-01" db="EMBL/GenBank/DDBJ databases">
        <title>Genome assembly of the deep-sea coral Lophelia pertusa.</title>
        <authorList>
            <person name="Herrera S."/>
            <person name="Cordes E."/>
        </authorList>
    </citation>
    <scope>NUCLEOTIDE SEQUENCE</scope>
    <source>
        <strain evidence="8">USNM1676648</strain>
        <tissue evidence="8">Polyp</tissue>
    </source>
</reference>
<evidence type="ECO:0000259" key="7">
    <source>
        <dbReference type="PROSITE" id="PS51406"/>
    </source>
</evidence>
<evidence type="ECO:0000256" key="1">
    <source>
        <dbReference type="ARBA" id="ARBA00022723"/>
    </source>
</evidence>
<sequence>MLSIAIFLLLQTINTAAEERLQAFFKTEHNSVLFDETPISEERSDSLISCSRRCTRDKRCMSANFIKSDKTCFLLDKTRATHPERLLKQANVIHLEKVNSGLGSIQQLAAPSCQSLPSAIHPSGIYWVDPDGGSHDNAFKVYCEMKTDGGGWTLVWSYKFTNYEPFWTSANAVTPRPSWSALNGVNVPVSTTPPMNETDYNAIDFQLWREFGKEILIKSNINNWLVCSPDTGSLVEWQDGNVICKIVKRVNEMCPDGPTYRF</sequence>
<feature type="domain" description="Fibrinogen C-terminal" evidence="7">
    <location>
        <begin position="104"/>
        <end position="155"/>
    </location>
</feature>
<dbReference type="PANTHER" id="PTHR16146">
    <property type="entry name" value="INTELECTIN"/>
    <property type="match status" value="1"/>
</dbReference>
<dbReference type="InterPro" id="IPR003609">
    <property type="entry name" value="Pan_app"/>
</dbReference>
<dbReference type="PANTHER" id="PTHR16146:SF46">
    <property type="entry name" value="INTELECTIN-1A-RELATED"/>
    <property type="match status" value="1"/>
</dbReference>
<dbReference type="Gene3D" id="3.50.4.10">
    <property type="entry name" value="Hepatocyte Growth Factor"/>
    <property type="match status" value="1"/>
</dbReference>
<dbReference type="GO" id="GO:0046872">
    <property type="term" value="F:metal ion binding"/>
    <property type="evidence" value="ECO:0007669"/>
    <property type="project" value="UniProtKB-KW"/>
</dbReference>
<keyword evidence="3" id="KW-0106">Calcium</keyword>
<feature type="signal peptide" evidence="5">
    <location>
        <begin position="1"/>
        <end position="17"/>
    </location>
</feature>
<dbReference type="InterPro" id="IPR014716">
    <property type="entry name" value="Fibrinogen_a/b/g_C_1"/>
</dbReference>
<keyword evidence="9" id="KW-1185">Reference proteome</keyword>
<evidence type="ECO:0000256" key="3">
    <source>
        <dbReference type="ARBA" id="ARBA00022837"/>
    </source>
</evidence>
<protein>
    <recommendedName>
        <fullName evidence="10">Fibrinogen C-terminal domain-containing protein</fullName>
    </recommendedName>
</protein>
<comment type="caution">
    <text evidence="8">The sequence shown here is derived from an EMBL/GenBank/DDBJ whole genome shotgun (WGS) entry which is preliminary data.</text>
</comment>
<evidence type="ECO:0000256" key="4">
    <source>
        <dbReference type="ARBA" id="ARBA00023157"/>
    </source>
</evidence>
<dbReference type="GO" id="GO:0070492">
    <property type="term" value="F:oligosaccharide binding"/>
    <property type="evidence" value="ECO:0007669"/>
    <property type="project" value="TreeGrafter"/>
</dbReference>
<keyword evidence="2" id="KW-0430">Lectin</keyword>
<dbReference type="AlphaFoldDB" id="A0A9X0CX58"/>
<evidence type="ECO:0000256" key="5">
    <source>
        <dbReference type="SAM" id="SignalP"/>
    </source>
</evidence>
<dbReference type="GO" id="GO:0005615">
    <property type="term" value="C:extracellular space"/>
    <property type="evidence" value="ECO:0007669"/>
    <property type="project" value="TreeGrafter"/>
</dbReference>
<dbReference type="PROSITE" id="PS51406">
    <property type="entry name" value="FIBRINOGEN_C_2"/>
    <property type="match status" value="1"/>
</dbReference>
<dbReference type="PROSITE" id="PS50948">
    <property type="entry name" value="PAN"/>
    <property type="match status" value="1"/>
</dbReference>
<accession>A0A9X0CX58</accession>
<dbReference type="GO" id="GO:0005201">
    <property type="term" value="F:extracellular matrix structural constituent"/>
    <property type="evidence" value="ECO:0007669"/>
    <property type="project" value="InterPro"/>
</dbReference>
<feature type="domain" description="Apple" evidence="6">
    <location>
        <begin position="17"/>
        <end position="99"/>
    </location>
</feature>
<evidence type="ECO:0000259" key="6">
    <source>
        <dbReference type="PROSITE" id="PS50948"/>
    </source>
</evidence>
<evidence type="ECO:0000313" key="9">
    <source>
        <dbReference type="Proteomes" id="UP001163046"/>
    </source>
</evidence>
<keyword evidence="1" id="KW-0479">Metal-binding</keyword>
<dbReference type="SMART" id="SM00473">
    <property type="entry name" value="PAN_AP"/>
    <property type="match status" value="1"/>
</dbReference>
<dbReference type="InterPro" id="IPR002181">
    <property type="entry name" value="Fibrinogen_a/b/g_C_dom"/>
</dbReference>
<dbReference type="OrthoDB" id="5946007at2759"/>
<dbReference type="Pfam" id="PF00147">
    <property type="entry name" value="Fibrinogen_C"/>
    <property type="match status" value="1"/>
</dbReference>
<keyword evidence="4" id="KW-1015">Disulfide bond</keyword>
<evidence type="ECO:0008006" key="10">
    <source>
        <dbReference type="Google" id="ProtNLM"/>
    </source>
</evidence>